<evidence type="ECO:0000256" key="4">
    <source>
        <dbReference type="ARBA" id="ARBA00038381"/>
    </source>
</evidence>
<comment type="caution">
    <text evidence="9">The sequence shown here is derived from an EMBL/GenBank/DDBJ whole genome shotgun (WGS) entry which is preliminary data.</text>
</comment>
<dbReference type="GO" id="GO:0047617">
    <property type="term" value="F:fatty acyl-CoA hydrolase activity"/>
    <property type="evidence" value="ECO:0007669"/>
    <property type="project" value="UniProtKB-EC"/>
</dbReference>
<evidence type="ECO:0000259" key="8">
    <source>
        <dbReference type="Pfam" id="PF03061"/>
    </source>
</evidence>
<sequence>MLDLLAEPPSALDAAVGLSAVELLEGAVVLRLDPTATARGGDDPRPFLHGGVLATCVDTAGWYAVAHASPGTWVAVDLRCDFLRLAAPGPHRVVARCLRAGRTLAVADVEIAPWDEPDRLTAVGRIQFARVSDSSPV</sequence>
<dbReference type="PANTHER" id="PTHR43240:SF20">
    <property type="entry name" value="MEDIUM_LONG-CHAIN ACYL-COA THIOESTERASE YIGI"/>
    <property type="match status" value="1"/>
</dbReference>
<reference evidence="10" key="2">
    <citation type="journal article" date="2019" name="MicrobiologyOpen">
        <title>High-quality draft genome sequence of Gaiella occulta isolated from a 150 meter deep mineral water borehole and comparison with the genome sequences of other deep-branching lineages of the phylum Actinobacteria.</title>
        <authorList>
            <person name="Severino R."/>
            <person name="Froufe H.J.C."/>
            <person name="Barroso C."/>
            <person name="Albuquerque L."/>
            <person name="Lobo-da-Cunha A."/>
            <person name="da Costa M.S."/>
            <person name="Egas C."/>
        </authorList>
    </citation>
    <scope>NUCLEOTIDE SEQUENCE [LARGE SCALE GENOMIC DNA]</scope>
    <source>
        <strain evidence="10">F2-233</strain>
    </source>
</reference>
<feature type="domain" description="Thioesterase" evidence="8">
    <location>
        <begin position="47"/>
        <end position="115"/>
    </location>
</feature>
<dbReference type="RefSeq" id="WP_181813374.1">
    <property type="nucleotide sequence ID" value="NZ_QQZY01000002.1"/>
</dbReference>
<comment type="similarity">
    <text evidence="4">Belongs to the YigI thioesterase family.</text>
</comment>
<accession>A0A7M2Z081</accession>
<reference evidence="9 10" key="1">
    <citation type="submission" date="2018-07" db="EMBL/GenBank/DDBJ databases">
        <title>High-quality-draft genome sequence of Gaiella occulta.</title>
        <authorList>
            <person name="Severino R."/>
            <person name="Froufe H.J.C."/>
            <person name="Rainey F.A."/>
            <person name="Barroso C."/>
            <person name="Albuquerque L."/>
            <person name="Lobo-Da-Cunha A."/>
            <person name="Da Costa M.S."/>
            <person name="Egas C."/>
        </authorList>
    </citation>
    <scope>NUCLEOTIDE SEQUENCE [LARGE SCALE GENOMIC DNA]</scope>
    <source>
        <strain evidence="9 10">F2-233</strain>
    </source>
</reference>
<dbReference type="EC" id="3.1.2.20" evidence="5"/>
<dbReference type="PANTHER" id="PTHR43240">
    <property type="entry name" value="1,4-DIHYDROXY-2-NAPHTHOYL-COA THIOESTERASE 1"/>
    <property type="match status" value="1"/>
</dbReference>
<gene>
    <name evidence="9" type="ORF">Gocc_0960</name>
</gene>
<dbReference type="InterPro" id="IPR006683">
    <property type="entry name" value="Thioestr_dom"/>
</dbReference>
<keyword evidence="10" id="KW-1185">Reference proteome</keyword>
<proteinExistence type="inferred from homology"/>
<dbReference type="NCBIfam" id="TIGR00369">
    <property type="entry name" value="unchar_dom_1"/>
    <property type="match status" value="1"/>
</dbReference>
<dbReference type="InterPro" id="IPR003736">
    <property type="entry name" value="PAAI_dom"/>
</dbReference>
<dbReference type="Pfam" id="PF03061">
    <property type="entry name" value="4HBT"/>
    <property type="match status" value="1"/>
</dbReference>
<dbReference type="SUPFAM" id="SSF54637">
    <property type="entry name" value="Thioesterase/thiol ester dehydrase-isomerase"/>
    <property type="match status" value="1"/>
</dbReference>
<comment type="catalytic activity">
    <reaction evidence="3">
        <text>a long-chain fatty acyl-CoA + H2O = a long-chain fatty acid + CoA + H(+)</text>
        <dbReference type="Rhea" id="RHEA:67680"/>
        <dbReference type="ChEBI" id="CHEBI:15377"/>
        <dbReference type="ChEBI" id="CHEBI:15378"/>
        <dbReference type="ChEBI" id="CHEBI:57287"/>
        <dbReference type="ChEBI" id="CHEBI:57560"/>
        <dbReference type="ChEBI" id="CHEBI:83139"/>
    </reaction>
</comment>
<keyword evidence="1" id="KW-0378">Hydrolase</keyword>
<dbReference type="EMBL" id="QQZY01000002">
    <property type="protein sequence ID" value="RDI75162.1"/>
    <property type="molecule type" value="Genomic_DNA"/>
</dbReference>
<evidence type="ECO:0000313" key="10">
    <source>
        <dbReference type="Proteomes" id="UP000254134"/>
    </source>
</evidence>
<comment type="catalytic activity">
    <reaction evidence="7">
        <text>a medium-chain fatty acyl-CoA + H2O = a medium-chain fatty acid + CoA + H(+)</text>
        <dbReference type="Rhea" id="RHEA:68184"/>
        <dbReference type="ChEBI" id="CHEBI:15377"/>
        <dbReference type="ChEBI" id="CHEBI:15378"/>
        <dbReference type="ChEBI" id="CHEBI:57287"/>
        <dbReference type="ChEBI" id="CHEBI:59558"/>
        <dbReference type="ChEBI" id="CHEBI:90546"/>
    </reaction>
</comment>
<evidence type="ECO:0000256" key="5">
    <source>
        <dbReference type="ARBA" id="ARBA00038894"/>
    </source>
</evidence>
<organism evidence="9 10">
    <name type="scientific">Gaiella occulta</name>
    <dbReference type="NCBI Taxonomy" id="1002870"/>
    <lineage>
        <taxon>Bacteria</taxon>
        <taxon>Bacillati</taxon>
        <taxon>Actinomycetota</taxon>
        <taxon>Thermoleophilia</taxon>
        <taxon>Gaiellales</taxon>
        <taxon>Gaiellaceae</taxon>
        <taxon>Gaiella</taxon>
    </lineage>
</organism>
<dbReference type="CDD" id="cd03443">
    <property type="entry name" value="PaaI_thioesterase"/>
    <property type="match status" value="1"/>
</dbReference>
<dbReference type="AlphaFoldDB" id="A0A7M2Z081"/>
<dbReference type="Gene3D" id="3.10.129.10">
    <property type="entry name" value="Hotdog Thioesterase"/>
    <property type="match status" value="1"/>
</dbReference>
<name>A0A7M2Z081_9ACTN</name>
<evidence type="ECO:0000256" key="1">
    <source>
        <dbReference type="ARBA" id="ARBA00022801"/>
    </source>
</evidence>
<evidence type="ECO:0000256" key="2">
    <source>
        <dbReference type="ARBA" id="ARBA00035880"/>
    </source>
</evidence>
<protein>
    <recommendedName>
        <fullName evidence="6">Medium/long-chain acyl-CoA thioesterase YigI</fullName>
        <ecNumber evidence="5">3.1.2.20</ecNumber>
    </recommendedName>
</protein>
<evidence type="ECO:0000256" key="7">
    <source>
        <dbReference type="ARBA" id="ARBA00048062"/>
    </source>
</evidence>
<dbReference type="Proteomes" id="UP000254134">
    <property type="component" value="Unassembled WGS sequence"/>
</dbReference>
<comment type="catalytic activity">
    <reaction evidence="2">
        <text>a fatty acyl-CoA + H2O = a fatty acid + CoA + H(+)</text>
        <dbReference type="Rhea" id="RHEA:16781"/>
        <dbReference type="ChEBI" id="CHEBI:15377"/>
        <dbReference type="ChEBI" id="CHEBI:15378"/>
        <dbReference type="ChEBI" id="CHEBI:28868"/>
        <dbReference type="ChEBI" id="CHEBI:57287"/>
        <dbReference type="ChEBI" id="CHEBI:77636"/>
        <dbReference type="EC" id="3.1.2.20"/>
    </reaction>
</comment>
<evidence type="ECO:0000256" key="3">
    <source>
        <dbReference type="ARBA" id="ARBA00036002"/>
    </source>
</evidence>
<evidence type="ECO:0000256" key="6">
    <source>
        <dbReference type="ARBA" id="ARBA00040062"/>
    </source>
</evidence>
<evidence type="ECO:0000313" key="9">
    <source>
        <dbReference type="EMBL" id="RDI75162.1"/>
    </source>
</evidence>
<dbReference type="InterPro" id="IPR029069">
    <property type="entry name" value="HotDog_dom_sf"/>
</dbReference>